<comment type="caution">
    <text evidence="2">The sequence shown here is derived from an EMBL/GenBank/DDBJ whole genome shotgun (WGS) entry which is preliminary data.</text>
</comment>
<reference evidence="2 3" key="1">
    <citation type="journal article" date="2018" name="Front. Plant Sci.">
        <title>Red Clover (Trifolium pratense) and Zigzag Clover (T. medium) - A Picture of Genomic Similarities and Differences.</title>
        <authorList>
            <person name="Dluhosova J."/>
            <person name="Istvanek J."/>
            <person name="Nedelnik J."/>
            <person name="Repkova J."/>
        </authorList>
    </citation>
    <scope>NUCLEOTIDE SEQUENCE [LARGE SCALE GENOMIC DNA]</scope>
    <source>
        <strain evidence="3">cv. 10/8</strain>
        <tissue evidence="2">Leaf</tissue>
    </source>
</reference>
<dbReference type="CDD" id="cd00303">
    <property type="entry name" value="retropepsin_like"/>
    <property type="match status" value="1"/>
</dbReference>
<dbReference type="PANTHER" id="PTHR33067">
    <property type="entry name" value="RNA-DIRECTED DNA POLYMERASE-RELATED"/>
    <property type="match status" value="1"/>
</dbReference>
<name>A0A392PCJ8_9FABA</name>
<feature type="non-terminal residue" evidence="2">
    <location>
        <position position="215"/>
    </location>
</feature>
<evidence type="ECO:0000313" key="3">
    <source>
        <dbReference type="Proteomes" id="UP000265520"/>
    </source>
</evidence>
<dbReference type="PANTHER" id="PTHR33067:SF39">
    <property type="entry name" value="TRANSCRIPTION FACTOR INTERACTOR AND REGULATOR CCHC(ZN) FAMILY"/>
    <property type="match status" value="1"/>
</dbReference>
<accession>A0A392PCJ8</accession>
<feature type="region of interest" description="Disordered" evidence="1">
    <location>
        <begin position="1"/>
        <end position="69"/>
    </location>
</feature>
<feature type="compositionally biased region" description="Basic and acidic residues" evidence="1">
    <location>
        <begin position="7"/>
        <end position="52"/>
    </location>
</feature>
<dbReference type="Gene3D" id="2.40.70.10">
    <property type="entry name" value="Acid Proteases"/>
    <property type="match status" value="1"/>
</dbReference>
<dbReference type="InterPro" id="IPR021109">
    <property type="entry name" value="Peptidase_aspartic_dom_sf"/>
</dbReference>
<keyword evidence="3" id="KW-1185">Reference proteome</keyword>
<dbReference type="Proteomes" id="UP000265520">
    <property type="component" value="Unassembled WGS sequence"/>
</dbReference>
<organism evidence="2 3">
    <name type="scientific">Trifolium medium</name>
    <dbReference type="NCBI Taxonomy" id="97028"/>
    <lineage>
        <taxon>Eukaryota</taxon>
        <taxon>Viridiplantae</taxon>
        <taxon>Streptophyta</taxon>
        <taxon>Embryophyta</taxon>
        <taxon>Tracheophyta</taxon>
        <taxon>Spermatophyta</taxon>
        <taxon>Magnoliopsida</taxon>
        <taxon>eudicotyledons</taxon>
        <taxon>Gunneridae</taxon>
        <taxon>Pentapetalae</taxon>
        <taxon>rosids</taxon>
        <taxon>fabids</taxon>
        <taxon>Fabales</taxon>
        <taxon>Fabaceae</taxon>
        <taxon>Papilionoideae</taxon>
        <taxon>50 kb inversion clade</taxon>
        <taxon>NPAAA clade</taxon>
        <taxon>Hologalegina</taxon>
        <taxon>IRL clade</taxon>
        <taxon>Trifolieae</taxon>
        <taxon>Trifolium</taxon>
    </lineage>
</organism>
<evidence type="ECO:0008006" key="4">
    <source>
        <dbReference type="Google" id="ProtNLM"/>
    </source>
</evidence>
<sequence>MQSARAEIQHLAKEPTKDKRSKDNKEGDNPTEEKSEVGETIEKEPEEGKEPIAHNYPQPIPTTPPLCTTGKPQAIVAPYPLKYGKKEAIKEQNKKFEGYLTQMEINVPLKDMLQISPPFHKYVKILVGGKLQLPERGNIMLTEECSALLQKTLPRKCKDPGSFTVPCTIGGVEIGRALCDLGASVNLMPLSIMKKLNCGEAKPTRMTLILADRTK</sequence>
<dbReference type="AlphaFoldDB" id="A0A392PCJ8"/>
<dbReference type="EMBL" id="LXQA010072826">
    <property type="protein sequence ID" value="MCI09482.1"/>
    <property type="molecule type" value="Genomic_DNA"/>
</dbReference>
<proteinExistence type="predicted"/>
<protein>
    <recommendedName>
        <fullName evidence="4">Aspartic peptidase DDI1-type domain-containing protein</fullName>
    </recommendedName>
</protein>
<evidence type="ECO:0000256" key="1">
    <source>
        <dbReference type="SAM" id="MobiDB-lite"/>
    </source>
</evidence>
<evidence type="ECO:0000313" key="2">
    <source>
        <dbReference type="EMBL" id="MCI09482.1"/>
    </source>
</evidence>